<dbReference type="SUPFAM" id="SSF141868">
    <property type="entry name" value="EAL domain-like"/>
    <property type="match status" value="1"/>
</dbReference>
<accession>A0ABW5A915</accession>
<dbReference type="CDD" id="cd01948">
    <property type="entry name" value="EAL"/>
    <property type="match status" value="1"/>
</dbReference>
<comment type="caution">
    <text evidence="4">The sequence shown here is derived from an EMBL/GenBank/DDBJ whole genome shotgun (WGS) entry which is preliminary data.</text>
</comment>
<evidence type="ECO:0000259" key="2">
    <source>
        <dbReference type="PROSITE" id="PS50112"/>
    </source>
</evidence>
<feature type="compositionally biased region" description="Basic and acidic residues" evidence="1">
    <location>
        <begin position="135"/>
        <end position="147"/>
    </location>
</feature>
<organism evidence="4 5">
    <name type="scientific">Rhodobacter lacus</name>
    <dbReference type="NCBI Taxonomy" id="1641972"/>
    <lineage>
        <taxon>Bacteria</taxon>
        <taxon>Pseudomonadati</taxon>
        <taxon>Pseudomonadota</taxon>
        <taxon>Alphaproteobacteria</taxon>
        <taxon>Rhodobacterales</taxon>
        <taxon>Rhodobacter group</taxon>
        <taxon>Rhodobacter</taxon>
    </lineage>
</organism>
<evidence type="ECO:0000313" key="4">
    <source>
        <dbReference type="EMBL" id="MFD2174366.1"/>
    </source>
</evidence>
<dbReference type="InterPro" id="IPR013767">
    <property type="entry name" value="PAS_fold"/>
</dbReference>
<dbReference type="Proteomes" id="UP001597413">
    <property type="component" value="Unassembled WGS sequence"/>
</dbReference>
<protein>
    <submittedName>
        <fullName evidence="4">EAL domain-containing protein</fullName>
    </submittedName>
</protein>
<dbReference type="SMART" id="SM00052">
    <property type="entry name" value="EAL"/>
    <property type="match status" value="1"/>
</dbReference>
<evidence type="ECO:0000313" key="5">
    <source>
        <dbReference type="Proteomes" id="UP001597413"/>
    </source>
</evidence>
<dbReference type="InterPro" id="IPR001633">
    <property type="entry name" value="EAL_dom"/>
</dbReference>
<evidence type="ECO:0000259" key="3">
    <source>
        <dbReference type="PROSITE" id="PS50883"/>
    </source>
</evidence>
<dbReference type="Pfam" id="PF00563">
    <property type="entry name" value="EAL"/>
    <property type="match status" value="1"/>
</dbReference>
<gene>
    <name evidence="4" type="ORF">ACFSM0_09720</name>
</gene>
<dbReference type="PROSITE" id="PS50883">
    <property type="entry name" value="EAL"/>
    <property type="match status" value="1"/>
</dbReference>
<evidence type="ECO:0000256" key="1">
    <source>
        <dbReference type="SAM" id="MobiDB-lite"/>
    </source>
</evidence>
<keyword evidence="5" id="KW-1185">Reference proteome</keyword>
<dbReference type="EMBL" id="JBHUIX010000011">
    <property type="protein sequence ID" value="MFD2174366.1"/>
    <property type="molecule type" value="Genomic_DNA"/>
</dbReference>
<dbReference type="InterPro" id="IPR043128">
    <property type="entry name" value="Rev_trsase/Diguanyl_cyclase"/>
</dbReference>
<dbReference type="PROSITE" id="PS50112">
    <property type="entry name" value="PAS"/>
    <property type="match status" value="1"/>
</dbReference>
<feature type="domain" description="EAL" evidence="3">
    <location>
        <begin position="321"/>
        <end position="576"/>
    </location>
</feature>
<dbReference type="InterPro" id="IPR000014">
    <property type="entry name" value="PAS"/>
</dbReference>
<dbReference type="SUPFAM" id="SSF55785">
    <property type="entry name" value="PYP-like sensor domain (PAS domain)"/>
    <property type="match status" value="1"/>
</dbReference>
<dbReference type="Gene3D" id="3.20.20.450">
    <property type="entry name" value="EAL domain"/>
    <property type="match status" value="1"/>
</dbReference>
<name>A0ABW5A915_9RHOB</name>
<feature type="region of interest" description="Disordered" evidence="1">
    <location>
        <begin position="133"/>
        <end position="161"/>
    </location>
</feature>
<reference evidence="5" key="1">
    <citation type="journal article" date="2019" name="Int. J. Syst. Evol. Microbiol.">
        <title>The Global Catalogue of Microorganisms (GCM) 10K type strain sequencing project: providing services to taxonomists for standard genome sequencing and annotation.</title>
        <authorList>
            <consortium name="The Broad Institute Genomics Platform"/>
            <consortium name="The Broad Institute Genome Sequencing Center for Infectious Disease"/>
            <person name="Wu L."/>
            <person name="Ma J."/>
        </authorList>
    </citation>
    <scope>NUCLEOTIDE SEQUENCE [LARGE SCALE GENOMIC DNA]</scope>
    <source>
        <strain evidence="5">CCUG 55131</strain>
    </source>
</reference>
<dbReference type="SUPFAM" id="SSF55073">
    <property type="entry name" value="Nucleotide cyclase"/>
    <property type="match status" value="1"/>
</dbReference>
<dbReference type="Pfam" id="PF00989">
    <property type="entry name" value="PAS"/>
    <property type="match status" value="1"/>
</dbReference>
<dbReference type="InterPro" id="IPR050706">
    <property type="entry name" value="Cyclic-di-GMP_PDE-like"/>
</dbReference>
<dbReference type="RefSeq" id="WP_377389786.1">
    <property type="nucleotide sequence ID" value="NZ_JBHUIX010000011.1"/>
</dbReference>
<dbReference type="InterPro" id="IPR029787">
    <property type="entry name" value="Nucleotide_cyclase"/>
</dbReference>
<dbReference type="Gene3D" id="3.30.450.20">
    <property type="entry name" value="PAS domain"/>
    <property type="match status" value="1"/>
</dbReference>
<sequence length="590" mass="63649">MDITWPFRGVPADGVIGVDAFGRIDFANAAAAAMFGYRESELLGQMIHGLVPECTADPQAPAPGADPADEPPLPRFSRLPFLPIPGGKSGFGASPLRLLQARHRDGHDFPLQVSVRRNPASGRLFAFVQPAEPADASREGQAEDHTWRPVPRPTATRLPGADALRGDLEGLVHATQGREGSVSVILVDVAQLGRYRVTEARRNAEMLDLACATRLRGAQSARTRLYQTGENRFAYLVMQPERQQPPEAALAAISALLQEPLRLGSHMLHLEAAIGHASAPVAEAEAEALLSDAGIALTASQENCNRPVAYDPALRRRVEHCNRVLLNLRQAVEAGEFELHYQPQVDLATGEVVAVEALLRWRHPDWGLLMPGSFMEVLGASDLSVTVGEWVLREACRQVAEWNRHLARPLTVAVNVFPRQFDPAILPAQVREVLAESGLDPSRLEVEITENIVLATAAEREVEVLKELRALGVALVLDDFGTGYASLASLARHKVDKIKIDKSFVDGLGAGVAYRAILESVCNLAATLGLGTVVEGVENEAAAAQMRELGFDIGQGYLWSRPLTAQDCAQRLGLAEGFALCSIDGNATQA</sequence>
<dbReference type="Gene3D" id="3.30.70.270">
    <property type="match status" value="1"/>
</dbReference>
<dbReference type="PANTHER" id="PTHR33121">
    <property type="entry name" value="CYCLIC DI-GMP PHOSPHODIESTERASE PDEF"/>
    <property type="match status" value="1"/>
</dbReference>
<dbReference type="PANTHER" id="PTHR33121:SF71">
    <property type="entry name" value="OXYGEN SENSOR PROTEIN DOSP"/>
    <property type="match status" value="1"/>
</dbReference>
<feature type="domain" description="PAS" evidence="2">
    <location>
        <begin position="13"/>
        <end position="45"/>
    </location>
</feature>
<dbReference type="InterPro" id="IPR035965">
    <property type="entry name" value="PAS-like_dom_sf"/>
</dbReference>
<proteinExistence type="predicted"/>
<dbReference type="InterPro" id="IPR035919">
    <property type="entry name" value="EAL_sf"/>
</dbReference>